<keyword evidence="4" id="KW-1003">Cell membrane</keyword>
<proteinExistence type="inferred from homology"/>
<dbReference type="EC" id="7.2.2.11" evidence="11"/>
<dbReference type="InterPro" id="IPR013563">
    <property type="entry name" value="Oligopep_ABC_C"/>
</dbReference>
<evidence type="ECO:0000256" key="3">
    <source>
        <dbReference type="ARBA" id="ARBA00022448"/>
    </source>
</evidence>
<gene>
    <name evidence="15" type="ORF">ACFPK2_08540</name>
</gene>
<keyword evidence="16" id="KW-1185">Reference proteome</keyword>
<keyword evidence="3" id="KW-0813">Transport</keyword>
<evidence type="ECO:0000256" key="8">
    <source>
        <dbReference type="ARBA" id="ARBA00023065"/>
    </source>
</evidence>
<comment type="similarity">
    <text evidence="2">Belongs to the ABC transporter superfamily.</text>
</comment>
<dbReference type="InterPro" id="IPR017871">
    <property type="entry name" value="ABC_transporter-like_CS"/>
</dbReference>
<dbReference type="PANTHER" id="PTHR43297:SF13">
    <property type="entry name" value="NICKEL ABC TRANSPORTER, ATP-BINDING PROTEIN"/>
    <property type="match status" value="1"/>
</dbReference>
<evidence type="ECO:0000256" key="2">
    <source>
        <dbReference type="ARBA" id="ARBA00005417"/>
    </source>
</evidence>
<dbReference type="Proteomes" id="UP001595976">
    <property type="component" value="Unassembled WGS sequence"/>
</dbReference>
<dbReference type="InterPro" id="IPR027417">
    <property type="entry name" value="P-loop_NTPase"/>
</dbReference>
<reference evidence="16" key="1">
    <citation type="journal article" date="2019" name="Int. J. Syst. Evol. Microbiol.">
        <title>The Global Catalogue of Microorganisms (GCM) 10K type strain sequencing project: providing services to taxonomists for standard genome sequencing and annotation.</title>
        <authorList>
            <consortium name="The Broad Institute Genomics Platform"/>
            <consortium name="The Broad Institute Genome Sequencing Center for Infectious Disease"/>
            <person name="Wu L."/>
            <person name="Ma J."/>
        </authorList>
    </citation>
    <scope>NUCLEOTIDE SEQUENCE [LARGE SCALE GENOMIC DNA]</scope>
    <source>
        <strain evidence="16">CGMCC 1.15643</strain>
    </source>
</reference>
<dbReference type="CDD" id="cd03257">
    <property type="entry name" value="ABC_NikE_OppD_transporters"/>
    <property type="match status" value="1"/>
</dbReference>
<dbReference type="PROSITE" id="PS00211">
    <property type="entry name" value="ABC_TRANSPORTER_1"/>
    <property type="match status" value="1"/>
</dbReference>
<dbReference type="InterPro" id="IPR003593">
    <property type="entry name" value="AAA+_ATPase"/>
</dbReference>
<organism evidence="15 16">
    <name type="scientific">Bosea minatitlanensis</name>
    <dbReference type="NCBI Taxonomy" id="128782"/>
    <lineage>
        <taxon>Bacteria</taxon>
        <taxon>Pseudomonadati</taxon>
        <taxon>Pseudomonadota</taxon>
        <taxon>Alphaproteobacteria</taxon>
        <taxon>Hyphomicrobiales</taxon>
        <taxon>Boseaceae</taxon>
        <taxon>Bosea</taxon>
    </lineage>
</organism>
<evidence type="ECO:0000256" key="6">
    <source>
        <dbReference type="ARBA" id="ARBA00022840"/>
    </source>
</evidence>
<evidence type="ECO:0000313" key="16">
    <source>
        <dbReference type="Proteomes" id="UP001595976"/>
    </source>
</evidence>
<evidence type="ECO:0000256" key="4">
    <source>
        <dbReference type="ARBA" id="ARBA00022475"/>
    </source>
</evidence>
<dbReference type="Pfam" id="PF00005">
    <property type="entry name" value="ABC_tran"/>
    <property type="match status" value="1"/>
</dbReference>
<evidence type="ECO:0000256" key="10">
    <source>
        <dbReference type="ARBA" id="ARBA00038669"/>
    </source>
</evidence>
<dbReference type="SMART" id="SM00382">
    <property type="entry name" value="AAA"/>
    <property type="match status" value="1"/>
</dbReference>
<keyword evidence="6 15" id="KW-0067">ATP-binding</keyword>
<dbReference type="InterPro" id="IPR003439">
    <property type="entry name" value="ABC_transporter-like_ATP-bd"/>
</dbReference>
<evidence type="ECO:0000313" key="15">
    <source>
        <dbReference type="EMBL" id="MFC5293038.1"/>
    </source>
</evidence>
<keyword evidence="9" id="KW-0472">Membrane</keyword>
<evidence type="ECO:0000256" key="1">
    <source>
        <dbReference type="ARBA" id="ARBA00004417"/>
    </source>
</evidence>
<comment type="subcellular location">
    <subcellularLocation>
        <location evidence="1">Cell inner membrane</location>
        <topology evidence="1">Peripheral membrane protein</topology>
    </subcellularLocation>
</comment>
<evidence type="ECO:0000256" key="9">
    <source>
        <dbReference type="ARBA" id="ARBA00023136"/>
    </source>
</evidence>
<keyword evidence="5" id="KW-0547">Nucleotide-binding</keyword>
<feature type="domain" description="ABC transporter" evidence="14">
    <location>
        <begin position="12"/>
        <end position="263"/>
    </location>
</feature>
<dbReference type="Pfam" id="PF08352">
    <property type="entry name" value="oligo_HPY"/>
    <property type="match status" value="1"/>
</dbReference>
<keyword evidence="8" id="KW-0406">Ion transport</keyword>
<dbReference type="Gene3D" id="3.40.50.300">
    <property type="entry name" value="P-loop containing nucleotide triphosphate hydrolases"/>
    <property type="match status" value="1"/>
</dbReference>
<dbReference type="GO" id="GO:0005524">
    <property type="term" value="F:ATP binding"/>
    <property type="evidence" value="ECO:0007669"/>
    <property type="project" value="UniProtKB-KW"/>
</dbReference>
<dbReference type="SUPFAM" id="SSF52540">
    <property type="entry name" value="P-loop containing nucleoside triphosphate hydrolases"/>
    <property type="match status" value="1"/>
</dbReference>
<dbReference type="RefSeq" id="WP_260348688.1">
    <property type="nucleotide sequence ID" value="NZ_JAOAOS010000006.1"/>
</dbReference>
<evidence type="ECO:0000256" key="5">
    <source>
        <dbReference type="ARBA" id="ARBA00022741"/>
    </source>
</evidence>
<evidence type="ECO:0000256" key="7">
    <source>
        <dbReference type="ARBA" id="ARBA00022967"/>
    </source>
</evidence>
<comment type="catalytic activity">
    <reaction evidence="13">
        <text>Ni(2+)(out) + ATP + H2O = Ni(2+)(in) + ADP + phosphate + H(+)</text>
        <dbReference type="Rhea" id="RHEA:15557"/>
        <dbReference type="ChEBI" id="CHEBI:15377"/>
        <dbReference type="ChEBI" id="CHEBI:15378"/>
        <dbReference type="ChEBI" id="CHEBI:30616"/>
        <dbReference type="ChEBI" id="CHEBI:43474"/>
        <dbReference type="ChEBI" id="CHEBI:49786"/>
        <dbReference type="ChEBI" id="CHEBI:456216"/>
        <dbReference type="EC" id="7.2.2.11"/>
    </reaction>
    <physiologicalReaction direction="left-to-right" evidence="13">
        <dbReference type="Rhea" id="RHEA:15558"/>
    </physiologicalReaction>
</comment>
<accession>A0ABW0F385</accession>
<protein>
    <recommendedName>
        <fullName evidence="12">Nickel import system ATP-binding protein NikD</fullName>
        <ecNumber evidence="11">7.2.2.11</ecNumber>
    </recommendedName>
</protein>
<dbReference type="InterPro" id="IPR050388">
    <property type="entry name" value="ABC_Ni/Peptide_Import"/>
</dbReference>
<evidence type="ECO:0000259" key="14">
    <source>
        <dbReference type="PROSITE" id="PS50893"/>
    </source>
</evidence>
<dbReference type="EMBL" id="JBHSLI010000003">
    <property type="protein sequence ID" value="MFC5293038.1"/>
    <property type="molecule type" value="Genomic_DNA"/>
</dbReference>
<evidence type="ECO:0000256" key="12">
    <source>
        <dbReference type="ARBA" id="ARBA00044143"/>
    </source>
</evidence>
<dbReference type="PROSITE" id="PS50893">
    <property type="entry name" value="ABC_TRANSPORTER_2"/>
    <property type="match status" value="1"/>
</dbReference>
<comment type="caution">
    <text evidence="15">The sequence shown here is derived from an EMBL/GenBank/DDBJ whole genome shotgun (WGS) entry which is preliminary data.</text>
</comment>
<evidence type="ECO:0000256" key="11">
    <source>
        <dbReference type="ARBA" id="ARBA00039098"/>
    </source>
</evidence>
<keyword evidence="7" id="KW-1278">Translocase</keyword>
<dbReference type="PANTHER" id="PTHR43297">
    <property type="entry name" value="OLIGOPEPTIDE TRANSPORT ATP-BINDING PROTEIN APPD"/>
    <property type="match status" value="1"/>
</dbReference>
<name>A0ABW0F385_9HYPH</name>
<comment type="subunit">
    <text evidence="10">The complex is composed of two ATP-binding proteins (NikD and NikE), two transmembrane proteins (NikB and NikC) and a solute-binding protein (NikA).</text>
</comment>
<dbReference type="NCBIfam" id="TIGR01727">
    <property type="entry name" value="oligo_HPY"/>
    <property type="match status" value="1"/>
</dbReference>
<sequence length="328" mass="36124">MHDTSRTAGAVLEAEELSLFLRAGHGAELKIVDGVSFSIARGEFYALVGESGSGKTVIARSLMRLFPPNTLRMEGRLVLDGVDLTTAPANRVQQMRGRSVSMIFQEPMTSLNPLMTVERQIDEAIAVAGGLGRRERRERVVELLADVQFANPESVRSMYPHELSGGMRQRAMIAMALANNPSLLIADEPTTALDVTIQQEILQLLLRLRDQHGLSILFISHDLSLVRRFADRIGVLYGGVLMETGPAHGLIDHPTHPYSRALIGCIPRRREAGRRQAGIEGLVPGVADWFDGCRFAPRCPRVGEDCRHGRIEMTSTRPAQAARCLYPL</sequence>
<evidence type="ECO:0000256" key="13">
    <source>
        <dbReference type="ARBA" id="ARBA00048610"/>
    </source>
</evidence>